<name>A0A7T8EP90_9CAUD</name>
<dbReference type="EMBL" id="MW366843">
    <property type="protein sequence ID" value="QQO90146.1"/>
    <property type="molecule type" value="Genomic_DNA"/>
</dbReference>
<feature type="region of interest" description="Disordered" evidence="1">
    <location>
        <begin position="1"/>
        <end position="24"/>
    </location>
</feature>
<proteinExistence type="predicted"/>
<keyword evidence="2" id="KW-0240">DNA-directed RNA polymerase</keyword>
<evidence type="ECO:0000313" key="3">
    <source>
        <dbReference type="Proteomes" id="UP000596123"/>
    </source>
</evidence>
<evidence type="ECO:0000313" key="2">
    <source>
        <dbReference type="EMBL" id="QQO90146.1"/>
    </source>
</evidence>
<gene>
    <name evidence="2" type="ORF">pEaSNUABM5_00004</name>
</gene>
<dbReference type="Proteomes" id="UP000596123">
    <property type="component" value="Segment"/>
</dbReference>
<keyword evidence="3" id="KW-1185">Reference proteome</keyword>
<protein>
    <submittedName>
        <fullName evidence="2">Putative DNA-directed RNA polymerase</fullName>
    </submittedName>
</protein>
<dbReference type="SUPFAM" id="SSF57850">
    <property type="entry name" value="RING/U-box"/>
    <property type="match status" value="1"/>
</dbReference>
<evidence type="ECO:0000256" key="1">
    <source>
        <dbReference type="SAM" id="MobiDB-lite"/>
    </source>
</evidence>
<sequence length="77" mass="8406">MTTKPKFFNPLLPQTQPSTVKSQSADSDFVSASGAFAIENPNQCPKCNSATVRTDLMDGENVMFCTNCRVSMALKQQ</sequence>
<accession>A0A7T8EP90</accession>
<feature type="compositionally biased region" description="Polar residues" evidence="1">
    <location>
        <begin position="12"/>
        <end position="24"/>
    </location>
</feature>
<dbReference type="Gene3D" id="6.20.10.30">
    <property type="match status" value="1"/>
</dbReference>
<organism evidence="2 3">
    <name type="scientific">Erwinia phage pEa_SNUABM_5</name>
    <dbReference type="NCBI Taxonomy" id="2797313"/>
    <lineage>
        <taxon>Viruses</taxon>
        <taxon>Duplodnaviria</taxon>
        <taxon>Heunggongvirae</taxon>
        <taxon>Uroviricota</taxon>
        <taxon>Caudoviricetes</taxon>
        <taxon>Rivsvirus</taxon>
        <taxon>Rivsvirus SNUABM5</taxon>
    </lineage>
</organism>
<dbReference type="GO" id="GO:0000428">
    <property type="term" value="C:DNA-directed RNA polymerase complex"/>
    <property type="evidence" value="ECO:0007669"/>
    <property type="project" value="UniProtKB-KW"/>
</dbReference>
<reference evidence="2 3" key="1">
    <citation type="submission" date="2020-12" db="EMBL/GenBank/DDBJ databases">
        <title>Complete genome sequence of Erwinia phage pEa_SNUABM_5.</title>
        <authorList>
            <person name="Kim S.G."/>
            <person name="Lee S.B."/>
            <person name="Kwon J."/>
            <person name="Park S.C."/>
        </authorList>
    </citation>
    <scope>NUCLEOTIDE SEQUENCE [LARGE SCALE GENOMIC DNA]</scope>
</reference>
<keyword evidence="2" id="KW-0804">Transcription</keyword>